<dbReference type="AlphaFoldDB" id="A0A3G1ZJJ6"/>
<proteinExistence type="inferred from homology"/>
<feature type="active site" evidence="14">
    <location>
        <position position="205"/>
    </location>
</feature>
<evidence type="ECO:0000256" key="9">
    <source>
        <dbReference type="ARBA" id="ARBA00022737"/>
    </source>
</evidence>
<keyword evidence="12" id="KW-0106">Calcium</keyword>
<dbReference type="InterPro" id="IPR024079">
    <property type="entry name" value="MetalloPept_cat_dom_sf"/>
</dbReference>
<comment type="cofactor">
    <cofactor evidence="2">
        <name>Ca(2+)</name>
        <dbReference type="ChEBI" id="CHEBI:29108"/>
    </cofactor>
</comment>
<evidence type="ECO:0000256" key="2">
    <source>
        <dbReference type="ARBA" id="ARBA00001913"/>
    </source>
</evidence>
<dbReference type="GO" id="GO:0005615">
    <property type="term" value="C:extracellular space"/>
    <property type="evidence" value="ECO:0007669"/>
    <property type="project" value="InterPro"/>
</dbReference>
<comment type="similarity">
    <text evidence="4">Belongs to the peptidase M10B family.</text>
</comment>
<dbReference type="GO" id="GO:0031012">
    <property type="term" value="C:extracellular matrix"/>
    <property type="evidence" value="ECO:0007669"/>
    <property type="project" value="InterPro"/>
</dbReference>
<dbReference type="SUPFAM" id="SSF51120">
    <property type="entry name" value="beta-Roll"/>
    <property type="match status" value="1"/>
</dbReference>
<dbReference type="InterPro" id="IPR034033">
    <property type="entry name" value="Serralysin-like"/>
</dbReference>
<dbReference type="InterPro" id="IPR006026">
    <property type="entry name" value="Peptidase_Metallo"/>
</dbReference>
<evidence type="ECO:0000256" key="7">
    <source>
        <dbReference type="ARBA" id="ARBA00022670"/>
    </source>
</evidence>
<keyword evidence="13 17" id="KW-0482">Metalloprotease</keyword>
<keyword evidence="8 15" id="KW-0479">Metal-binding</keyword>
<feature type="domain" description="Peptidase metallopeptidase" evidence="16">
    <location>
        <begin position="66"/>
        <end position="260"/>
    </location>
</feature>
<dbReference type="Gene3D" id="2.150.10.10">
    <property type="entry name" value="Serralysin-like metalloprotease, C-terminal"/>
    <property type="match status" value="1"/>
</dbReference>
<evidence type="ECO:0000256" key="6">
    <source>
        <dbReference type="ARBA" id="ARBA00022525"/>
    </source>
</evidence>
<keyword evidence="7 17" id="KW-0645">Protease</keyword>
<dbReference type="EMBL" id="MG748837">
    <property type="protein sequence ID" value="AYL99848.1"/>
    <property type="molecule type" value="Genomic_DNA"/>
</dbReference>
<evidence type="ECO:0000259" key="16">
    <source>
        <dbReference type="SMART" id="SM00235"/>
    </source>
</evidence>
<evidence type="ECO:0000256" key="14">
    <source>
        <dbReference type="PIRSR" id="PIRSR001205-1"/>
    </source>
</evidence>
<dbReference type="InterPro" id="IPR019960">
    <property type="entry name" value="T1SS_VCA0849"/>
</dbReference>
<dbReference type="GO" id="GO:0008270">
    <property type="term" value="F:zinc ion binding"/>
    <property type="evidence" value="ECO:0007669"/>
    <property type="project" value="InterPro"/>
</dbReference>
<dbReference type="Pfam" id="PF00413">
    <property type="entry name" value="Peptidase_M10"/>
    <property type="match status" value="1"/>
</dbReference>
<feature type="binding site" evidence="15">
    <location>
        <position position="208"/>
    </location>
    <ligand>
        <name>Zn(2+)</name>
        <dbReference type="ChEBI" id="CHEBI:29105"/>
        <note>catalytic</note>
    </ligand>
</feature>
<dbReference type="PANTHER" id="PTHR38340:SF1">
    <property type="entry name" value="S-LAYER PROTEIN"/>
    <property type="match status" value="1"/>
</dbReference>
<dbReference type="GO" id="GO:0005509">
    <property type="term" value="F:calcium ion binding"/>
    <property type="evidence" value="ECO:0007669"/>
    <property type="project" value="InterPro"/>
</dbReference>
<dbReference type="EC" id="3.4.24.40" evidence="5"/>
<evidence type="ECO:0000256" key="12">
    <source>
        <dbReference type="ARBA" id="ARBA00022837"/>
    </source>
</evidence>
<dbReference type="Pfam" id="PF08548">
    <property type="entry name" value="Peptidase_M10_C"/>
    <property type="match status" value="1"/>
</dbReference>
<dbReference type="SUPFAM" id="SSF55486">
    <property type="entry name" value="Metalloproteases ('zincins'), catalytic domain"/>
    <property type="match status" value="1"/>
</dbReference>
<feature type="binding site" evidence="15">
    <location>
        <position position="204"/>
    </location>
    <ligand>
        <name>Zn(2+)</name>
        <dbReference type="ChEBI" id="CHEBI:29105"/>
        <note>catalytic</note>
    </ligand>
</feature>
<keyword evidence="6" id="KW-0964">Secreted</keyword>
<comment type="cofactor">
    <cofactor evidence="15">
        <name>Zn(2+)</name>
        <dbReference type="ChEBI" id="CHEBI:29105"/>
    </cofactor>
    <text evidence="15">Binds 1 zinc ion per subunit.</text>
</comment>
<dbReference type="SMART" id="SM00235">
    <property type="entry name" value="ZnMc"/>
    <property type="match status" value="1"/>
</dbReference>
<dbReference type="NCBIfam" id="TIGR03661">
    <property type="entry name" value="T1SS_VCA0849"/>
    <property type="match status" value="1"/>
</dbReference>
<evidence type="ECO:0000256" key="10">
    <source>
        <dbReference type="ARBA" id="ARBA00022801"/>
    </source>
</evidence>
<dbReference type="PANTHER" id="PTHR38340">
    <property type="entry name" value="S-LAYER PROTEIN"/>
    <property type="match status" value="1"/>
</dbReference>
<dbReference type="NCBIfam" id="NF035945">
    <property type="entry name" value="Zn_serralysin"/>
    <property type="match status" value="1"/>
</dbReference>
<protein>
    <recommendedName>
        <fullName evidence="5">serralysin</fullName>
        <ecNumber evidence="5">3.4.24.40</ecNumber>
    </recommendedName>
</protein>
<evidence type="ECO:0000256" key="8">
    <source>
        <dbReference type="ARBA" id="ARBA00022723"/>
    </source>
</evidence>
<keyword evidence="11 15" id="KW-0862">Zinc</keyword>
<name>A0A3G1ZJJ6_PROMI</name>
<organism evidence="17">
    <name type="scientific">Proteus mirabilis</name>
    <dbReference type="NCBI Taxonomy" id="584"/>
    <lineage>
        <taxon>Bacteria</taxon>
        <taxon>Pseudomonadati</taxon>
        <taxon>Pseudomonadota</taxon>
        <taxon>Gammaproteobacteria</taxon>
        <taxon>Enterobacterales</taxon>
        <taxon>Morganellaceae</taxon>
        <taxon>Proteus</taxon>
    </lineage>
</organism>
<dbReference type="InterPro" id="IPR001818">
    <property type="entry name" value="Pept_M10_metallopeptidase"/>
</dbReference>
<evidence type="ECO:0000256" key="13">
    <source>
        <dbReference type="ARBA" id="ARBA00023049"/>
    </source>
</evidence>
<dbReference type="InterPro" id="IPR016294">
    <property type="entry name" value="Pept_M10B"/>
</dbReference>
<dbReference type="InterPro" id="IPR050557">
    <property type="entry name" value="RTX_toxin/Mannuronan_C5-epim"/>
</dbReference>
<comment type="subcellular location">
    <subcellularLocation>
        <location evidence="3">Secreted</location>
    </subcellularLocation>
</comment>
<dbReference type="GO" id="GO:0006508">
    <property type="term" value="P:proteolysis"/>
    <property type="evidence" value="ECO:0007669"/>
    <property type="project" value="UniProtKB-KW"/>
</dbReference>
<evidence type="ECO:0000256" key="11">
    <source>
        <dbReference type="ARBA" id="ARBA00022833"/>
    </source>
</evidence>
<keyword evidence="10" id="KW-0378">Hydrolase</keyword>
<evidence type="ECO:0000256" key="1">
    <source>
        <dbReference type="ARBA" id="ARBA00001609"/>
    </source>
</evidence>
<dbReference type="CDD" id="cd04277">
    <property type="entry name" value="ZnMc_serralysin_like"/>
    <property type="match status" value="1"/>
</dbReference>
<sequence length="509" mass="56306">MYFQYENKLNLNLYLEDIMGSFLLKKAVGLSNISDLLDKSGIFYNYSTKVLPSFDYDTAGKHIAREDSTWNGKYVIGQPAEVTYSFPKWEGKFNQFGNKNPYEFNELQKEHARKSLDAWSDIANIKFTEVAVGNVDGMKASDVKTDITFGNIYDPNGTFQAYATLPNTYAYGKDLSGQAWFSDYHYAGNTTPELGNYGRLTIIHEIGHTLGLMHPGDYNAGQNVPGYLKSDYAEDSRQYTVMSYWDEYETGAHFQGAYAGAPLLHDISAMQYLYGANTTTRTGDDVYGFNSNTGIDYYTATDSNDKLIFSVWDSGGNDTFDFSGFYQDQLIDLRAGNFSDVGGLQKNVSIAQNVTIENAIGGFGNDIIHGNDADNTLIGGEGDDIIYGHSGNNTIYGGRGQDTLHGGTGSNTFIYKEIADSLVTAADKIMDFKTGIDKIDLSTLIQDTFSSKILNFVDNFTGNAGEATLSYNEVTNASELAINAYGYNYNPDFKIDIVGFVNYETDFIV</sequence>
<dbReference type="InterPro" id="IPR013858">
    <property type="entry name" value="Peptidase_M10B_C"/>
</dbReference>
<dbReference type="GO" id="GO:0004222">
    <property type="term" value="F:metalloendopeptidase activity"/>
    <property type="evidence" value="ECO:0007669"/>
    <property type="project" value="InterPro"/>
</dbReference>
<comment type="catalytic activity">
    <reaction evidence="1">
        <text>Preferential cleavage of bonds with hydrophobic residues in P1'.</text>
        <dbReference type="EC" id="3.4.24.40"/>
    </reaction>
</comment>
<accession>A0A3G1ZJJ6</accession>
<feature type="binding site" evidence="15">
    <location>
        <position position="214"/>
    </location>
    <ligand>
        <name>Zn(2+)</name>
        <dbReference type="ChEBI" id="CHEBI:29105"/>
        <note>catalytic</note>
    </ligand>
</feature>
<dbReference type="PIRSF" id="PIRSF001205">
    <property type="entry name" value="Peptidase_M10B"/>
    <property type="match status" value="1"/>
</dbReference>
<evidence type="ECO:0000256" key="3">
    <source>
        <dbReference type="ARBA" id="ARBA00004613"/>
    </source>
</evidence>
<keyword evidence="9" id="KW-0677">Repeat</keyword>
<reference evidence="17" key="1">
    <citation type="submission" date="2018-01" db="EMBL/GenBank/DDBJ databases">
        <title>Proteus mirabilis metalloprotease ZapA gene partial CDS.</title>
        <authorList>
            <person name="Pattanayak S."/>
            <person name="Kumar P.R."/>
            <person name="Sahoo M.K."/>
            <person name="Paul A."/>
            <person name="Sahoo P.K."/>
        </authorList>
    </citation>
    <scope>NUCLEOTIDE SEQUENCE</scope>
    <source>
        <strain evidence="17">APKMS</strain>
    </source>
</reference>
<dbReference type="InterPro" id="IPR001343">
    <property type="entry name" value="Hemolysn_Ca-bd"/>
</dbReference>
<evidence type="ECO:0000256" key="15">
    <source>
        <dbReference type="PIRSR" id="PIRSR001205-2"/>
    </source>
</evidence>
<dbReference type="InterPro" id="IPR011049">
    <property type="entry name" value="Serralysin-like_metalloprot_C"/>
</dbReference>
<dbReference type="PRINTS" id="PR00313">
    <property type="entry name" value="CABNDNGRPT"/>
</dbReference>
<evidence type="ECO:0000313" key="17">
    <source>
        <dbReference type="EMBL" id="AYL99848.1"/>
    </source>
</evidence>
<dbReference type="Gene3D" id="3.40.390.10">
    <property type="entry name" value="Collagenase (Catalytic Domain)"/>
    <property type="match status" value="1"/>
</dbReference>
<evidence type="ECO:0000256" key="5">
    <source>
        <dbReference type="ARBA" id="ARBA00012422"/>
    </source>
</evidence>
<dbReference type="Pfam" id="PF00353">
    <property type="entry name" value="HemolysinCabind"/>
    <property type="match status" value="1"/>
</dbReference>
<evidence type="ECO:0000256" key="4">
    <source>
        <dbReference type="ARBA" id="ARBA00009490"/>
    </source>
</evidence>